<keyword evidence="2" id="KW-0808">Transferase</keyword>
<feature type="transmembrane region" description="Helical" evidence="9">
    <location>
        <begin position="1763"/>
        <end position="1781"/>
    </location>
</feature>
<dbReference type="InterPro" id="IPR019734">
    <property type="entry name" value="TPR_rpt"/>
</dbReference>
<feature type="transmembrane region" description="Helical" evidence="9">
    <location>
        <begin position="1849"/>
        <end position="1867"/>
    </location>
</feature>
<dbReference type="PROSITE" id="PS50293">
    <property type="entry name" value="TPR_REGION"/>
    <property type="match status" value="1"/>
</dbReference>
<dbReference type="GO" id="GO:0006401">
    <property type="term" value="P:RNA catabolic process"/>
    <property type="evidence" value="ECO:0007669"/>
    <property type="project" value="InterPro"/>
</dbReference>
<keyword evidence="4" id="KW-0677">Repeat</keyword>
<evidence type="ECO:0000256" key="4">
    <source>
        <dbReference type="ARBA" id="ARBA00022737"/>
    </source>
</evidence>
<keyword evidence="5 8" id="KW-0802">TPR repeat</keyword>
<evidence type="ECO:0000256" key="8">
    <source>
        <dbReference type="PROSITE-ProRule" id="PRU00339"/>
    </source>
</evidence>
<feature type="repeat" description="TPR" evidence="8">
    <location>
        <begin position="747"/>
        <end position="780"/>
    </location>
</feature>
<evidence type="ECO:0000256" key="1">
    <source>
        <dbReference type="ARBA" id="ARBA00004141"/>
    </source>
</evidence>
<dbReference type="GO" id="GO:0055087">
    <property type="term" value="C:Ski complex"/>
    <property type="evidence" value="ECO:0007669"/>
    <property type="project" value="InterPro"/>
</dbReference>
<evidence type="ECO:0000256" key="6">
    <source>
        <dbReference type="ARBA" id="ARBA00022989"/>
    </source>
</evidence>
<feature type="repeat" description="TPR" evidence="8">
    <location>
        <begin position="706"/>
        <end position="739"/>
    </location>
</feature>
<protein>
    <submittedName>
        <fullName evidence="10">Superkiller protein 3</fullName>
    </submittedName>
</protein>
<sequence length="2033" mass="224524">MSSVDRQMLKECRALFNKGEWEKARSKALVFHALALLHLGKGLEAEDSYCKAIHVDPEQVLAWQGLVRVYETLSQWEKLSVALEELADVTRKHAPMPLGDSFKFSANMARGRSVTDPQLIPTLLLFVPTSRFYELLAQIPAPDQTEGPDKSGVYTSQMLMHGASLSNLLELMKLVEERDEDEIETLIQKQKKSLDTARLGTGNMKGQVVAQVLMRSPLADLYDFVLQHPYANDDLRRETEAKQLRFYHRITLAMPAHGPHADEILQGQLRSKTLDLAKGMVVLGIQDELAWRVYLEGTDALLSTLPFDTLCRYVQLFPQTGRARAFRALLRLVQDEAYTVATRDPEHVAEETDLLQLSLDGVEQCKDSALCLRINALFYILDRDYTSALDVLEQAQKLVVDRKVSLGATLPKAQTELKVHLATCYTHVHPPKHHKAALELVNQVLRQDPHQIDALLARSYIEAQQGAWSAALTSFRLVMAQPLFTGVVHGRCLSALYLSPDYHLEAEAEAARMLLGLGQHADARHSLEQLLERCDTDANVFGSEFRARLWHQLGRCFWAMGGEFCTSPAYAYRCFIESIKRLGTYAPAFTSLGQYYDEAITPSDVVRSSKCFQRAFELDAREYEAARRLVQHFAEQREWGLVDVIARRVVEAEGGADVLTGEASTVHVTQNPWVWKAIGVVESTQGHADAAVAAFQVALRASTRDVDAWVRLGEAYVDSGRPVAALKTYDHALQLLRNTDKDESYFWHIYYNVAEAQRRLGRFDRAIELLERVLRLSPQQYGVKVVLAEARLAHARHLVSSGYSLRALEALHGAIHDAADALQQDHYLRTAWKVVADACFLLSKMDVLGLATDVSLASTLQDLVLILGQQDLDNRLPAVHVIRASSMSRHAIEDREPYPHEFLEHAALFYKYLALVHAMDAQASVLAWADLATALCRLWWVWPLPATVARHESPDLAQAEARAEKARAQAVECTRVALAAKPHARLWLLLGNLHFSHDVALAQHAYIQAIEANGKSPVPWTNLGFLYLQAGDLALAEEAFVRSQTIDPEWPASWLGSALVHRMHQGDARVFTRLFEQAFVLSDGALLEADYGFALAMFQRAKAGTPFSTVRMMEPLLALHHYMTQHPHDETILHLSALLAEQMGGGALAAQRIERASALLETEYEATESASSALRYGLANLNLGRIHLTHGAADVAIEALEVAQTLLDEDTDGGEHVAAARLWCAVMMAHAQFMAGNHDVGMDGLQEVVQILPASDLPPAVTSTVHACAAVLLARMRWQCRKPKEEIAQDLDHAYVCSTDVRLALVPQEPGLITTRIAMAAVAGDVMQYNSLLSKYVAPLPPAQQTALRNSPKTALLSLLHLAATFDRPTLLQYLATSYTRADNTTDILVQVAHTFVRIAAGCVVNGEPLPVLPLPEQQDGTVLAVARHVLRTVEARAGEEGATHWAAAHETLALAESLMYQYGPAPVAEAEASATEPEAQLAPPPAPASHERACRHAAQAVHLAPWEAAYRRTLQATRAALASLFSILCPSVLARWSTGLGKIAQVIQYIDTAYPALIVSLLVSVIAFGATYMVISYSRHAFVARGLSGVDLLKRDLLRPSTVPPRIPESLGLPCAALYLLALVVLIPFRYFGANMYGLPTSLVGPSHESAPGVHQDLASFLSAILSIYSGTLLGFVDDVLDIRWRYKLPIPLLSSIPMLIVYMAGGGSTSVVIPAWPPILRDIMQRTSLDLGIWYYLFMMMLATFCTNCINILAGINGVEVGQATVIAISVCLNNALYLDLPAVLRAAWTHNTTQPDPVDVLRGFHGSRDLVVRHLFSLHLLLPFIGVSVALLLWNKYPARVFVGDTYCYFAGMVLVSCGVLGHYSKTLLLFFLPQIFNFVLSCPQLFGLVPCPRHRVPFVDKSTGQLYPSCVRLHERTPAVTIAMLHVLEVCRCAHLVRDEQGHMVGVTNLTLLNAVLVARGSRCAPASRDAIDACASQKDPALRVPAQREKLCISERGLWFYVMAIQVAGSVVAFTVRYWVASILFPFT</sequence>
<dbReference type="PANTHER" id="PTHR15704">
    <property type="entry name" value="SUPERKILLER 3 PROTEIN-RELATED"/>
    <property type="match status" value="1"/>
</dbReference>
<feature type="transmembrane region" description="Helical" evidence="9">
    <location>
        <begin position="1735"/>
        <end position="1756"/>
    </location>
</feature>
<feature type="transmembrane region" description="Helical" evidence="9">
    <location>
        <begin position="1659"/>
        <end position="1678"/>
    </location>
</feature>
<feature type="transmembrane region" description="Helical" evidence="9">
    <location>
        <begin position="1690"/>
        <end position="1715"/>
    </location>
</feature>
<dbReference type="GO" id="GO:0006488">
    <property type="term" value="P:dolichol-linked oligosaccharide biosynthetic process"/>
    <property type="evidence" value="ECO:0007669"/>
    <property type="project" value="InterPro"/>
</dbReference>
<proteinExistence type="predicted"/>
<feature type="transmembrane region" description="Helical" evidence="9">
    <location>
        <begin position="1557"/>
        <end position="1576"/>
    </location>
</feature>
<dbReference type="GO" id="GO:0003975">
    <property type="term" value="F:UDP-N-acetylglucosamine-dolichyl-phosphate N-acetylglucosaminephosphotransferase activity"/>
    <property type="evidence" value="ECO:0007669"/>
    <property type="project" value="InterPro"/>
</dbReference>
<feature type="transmembrane region" description="Helical" evidence="9">
    <location>
        <begin position="2003"/>
        <end position="2025"/>
    </location>
</feature>
<keyword evidence="7 9" id="KW-0472">Membrane</keyword>
<evidence type="ECO:0000256" key="5">
    <source>
        <dbReference type="ARBA" id="ARBA00022803"/>
    </source>
</evidence>
<dbReference type="Pfam" id="PF00953">
    <property type="entry name" value="Glycos_transf_4"/>
    <property type="match status" value="1"/>
</dbReference>
<feature type="transmembrane region" description="Helical" evidence="9">
    <location>
        <begin position="1818"/>
        <end position="1837"/>
    </location>
</feature>
<dbReference type="Gene3D" id="1.25.40.10">
    <property type="entry name" value="Tetratricopeptide repeat domain"/>
    <property type="match status" value="5"/>
</dbReference>
<dbReference type="InterPro" id="IPR011990">
    <property type="entry name" value="TPR-like_helical_dom_sf"/>
</dbReference>
<dbReference type="GO" id="GO:0016020">
    <property type="term" value="C:membrane"/>
    <property type="evidence" value="ECO:0007669"/>
    <property type="project" value="UniProtKB-SubCell"/>
</dbReference>
<dbReference type="SMART" id="SM00028">
    <property type="entry name" value="TPR"/>
    <property type="match status" value="8"/>
</dbReference>
<dbReference type="SUPFAM" id="SSF48452">
    <property type="entry name" value="TPR-like"/>
    <property type="match status" value="3"/>
</dbReference>
<dbReference type="Proteomes" id="UP001214415">
    <property type="component" value="Chromosome 5"/>
</dbReference>
<evidence type="ECO:0000256" key="7">
    <source>
        <dbReference type="ARBA" id="ARBA00023136"/>
    </source>
</evidence>
<evidence type="ECO:0000256" key="9">
    <source>
        <dbReference type="SAM" id="Phobius"/>
    </source>
</evidence>
<feature type="transmembrane region" description="Helical" evidence="9">
    <location>
        <begin position="1873"/>
        <end position="1893"/>
    </location>
</feature>
<dbReference type="Pfam" id="PF13181">
    <property type="entry name" value="TPR_8"/>
    <property type="match status" value="1"/>
</dbReference>
<evidence type="ECO:0000313" key="11">
    <source>
        <dbReference type="Proteomes" id="UP001214415"/>
    </source>
</evidence>
<keyword evidence="11" id="KW-1185">Reference proteome</keyword>
<keyword evidence="3 9" id="KW-0812">Transmembrane</keyword>
<name>A0AAF0EKZ5_9BASI</name>
<organism evidence="10 11">
    <name type="scientific">Malassezia equina</name>
    <dbReference type="NCBI Taxonomy" id="1381935"/>
    <lineage>
        <taxon>Eukaryota</taxon>
        <taxon>Fungi</taxon>
        <taxon>Dikarya</taxon>
        <taxon>Basidiomycota</taxon>
        <taxon>Ustilaginomycotina</taxon>
        <taxon>Malasseziomycetes</taxon>
        <taxon>Malasseziales</taxon>
        <taxon>Malasseziaceae</taxon>
        <taxon>Malassezia</taxon>
    </lineage>
</organism>
<dbReference type="PROSITE" id="PS50005">
    <property type="entry name" value="TPR"/>
    <property type="match status" value="3"/>
</dbReference>
<gene>
    <name evidence="10" type="primary">SKI3</name>
    <name evidence="10" type="ORF">MEQU1_002759</name>
</gene>
<dbReference type="InterPro" id="IPR039226">
    <property type="entry name" value="Ski3/TTC37"/>
</dbReference>
<dbReference type="PANTHER" id="PTHR15704:SF7">
    <property type="entry name" value="SUPERKILLER COMPLEX PROTEIN 3"/>
    <property type="match status" value="1"/>
</dbReference>
<accession>A0AAF0EKZ5</accession>
<feature type="transmembrane region" description="Helical" evidence="9">
    <location>
        <begin position="1617"/>
        <end position="1639"/>
    </location>
</feature>
<dbReference type="CDD" id="cd06855">
    <property type="entry name" value="GT_GPT_euk"/>
    <property type="match status" value="1"/>
</dbReference>
<feature type="repeat" description="TPR" evidence="8">
    <location>
        <begin position="1017"/>
        <end position="1050"/>
    </location>
</feature>
<keyword evidence="6 9" id="KW-1133">Transmembrane helix</keyword>
<reference evidence="10" key="1">
    <citation type="submission" date="2023-03" db="EMBL/GenBank/DDBJ databases">
        <title>Mating type loci evolution in Malassezia.</title>
        <authorList>
            <person name="Coelho M.A."/>
        </authorList>
    </citation>
    <scope>NUCLEOTIDE SEQUENCE</scope>
    <source>
        <strain evidence="10">CBS 12830</strain>
    </source>
</reference>
<evidence type="ECO:0000313" key="10">
    <source>
        <dbReference type="EMBL" id="WFD24062.1"/>
    </source>
</evidence>
<dbReference type="EMBL" id="CP119904">
    <property type="protein sequence ID" value="WFD24062.1"/>
    <property type="molecule type" value="Genomic_DNA"/>
</dbReference>
<dbReference type="InterPro" id="IPR033895">
    <property type="entry name" value="GPT"/>
</dbReference>
<dbReference type="InterPro" id="IPR000715">
    <property type="entry name" value="Glycosyl_transferase_4"/>
</dbReference>
<comment type="subcellular location">
    <subcellularLocation>
        <location evidence="1">Membrane</location>
        <topology evidence="1">Multi-pass membrane protein</topology>
    </subcellularLocation>
</comment>
<dbReference type="Pfam" id="PF13424">
    <property type="entry name" value="TPR_12"/>
    <property type="match status" value="1"/>
</dbReference>
<evidence type="ECO:0000256" key="2">
    <source>
        <dbReference type="ARBA" id="ARBA00022679"/>
    </source>
</evidence>
<evidence type="ECO:0000256" key="3">
    <source>
        <dbReference type="ARBA" id="ARBA00022692"/>
    </source>
</evidence>